<sequence length="102" mass="11398">MSTERVDGQFGYSGIHASRLTHSSSSISQTFPPVPGDASRGIDTNDSQVHVEAHSEWDVGIPKILAKYGREEKMRKHAIGWRRLMETKISDTFPNAENVLNM</sequence>
<evidence type="ECO:0000256" key="1">
    <source>
        <dbReference type="SAM" id="MobiDB-lite"/>
    </source>
</evidence>
<proteinExistence type="predicted"/>
<dbReference type="EMBL" id="CP143817">
    <property type="protein sequence ID" value="WVO24856.1"/>
    <property type="molecule type" value="Genomic_DNA"/>
</dbReference>
<feature type="region of interest" description="Disordered" evidence="1">
    <location>
        <begin position="21"/>
        <end position="44"/>
    </location>
</feature>
<reference evidence="2 3" key="1">
    <citation type="submission" date="2024-01" db="EMBL/GenBank/DDBJ databases">
        <title>Comparative genomics of Cryptococcus and Kwoniella reveals pathogenesis evolution and contrasting modes of karyotype evolution via chromosome fusion or intercentromeric recombination.</title>
        <authorList>
            <person name="Coelho M.A."/>
            <person name="David-Palma M."/>
            <person name="Shea T."/>
            <person name="Bowers K."/>
            <person name="McGinley-Smith S."/>
            <person name="Mohammad A.W."/>
            <person name="Gnirke A."/>
            <person name="Yurkov A.M."/>
            <person name="Nowrousian M."/>
            <person name="Sun S."/>
            <person name="Cuomo C.A."/>
            <person name="Heitman J."/>
        </authorList>
    </citation>
    <scope>NUCLEOTIDE SEQUENCE [LARGE SCALE GENOMIC DNA]</scope>
    <source>
        <strain evidence="2 3">7685027</strain>
    </source>
</reference>
<organism evidence="2 3">
    <name type="scientific">Cryptococcus decagattii</name>
    <dbReference type="NCBI Taxonomy" id="1859122"/>
    <lineage>
        <taxon>Eukaryota</taxon>
        <taxon>Fungi</taxon>
        <taxon>Dikarya</taxon>
        <taxon>Basidiomycota</taxon>
        <taxon>Agaricomycotina</taxon>
        <taxon>Tremellomycetes</taxon>
        <taxon>Tremellales</taxon>
        <taxon>Cryptococcaceae</taxon>
        <taxon>Cryptococcus</taxon>
        <taxon>Cryptococcus gattii species complex</taxon>
    </lineage>
</organism>
<keyword evidence="3" id="KW-1185">Reference proteome</keyword>
<evidence type="ECO:0000313" key="3">
    <source>
        <dbReference type="Proteomes" id="UP001432216"/>
    </source>
</evidence>
<feature type="compositionally biased region" description="Polar residues" evidence="1">
    <location>
        <begin position="21"/>
        <end position="31"/>
    </location>
</feature>
<name>A0ABZ2B5Y5_9TREE</name>
<accession>A0ABZ2B5Y5</accession>
<protein>
    <submittedName>
        <fullName evidence="2">Uncharacterized protein</fullName>
    </submittedName>
</protein>
<evidence type="ECO:0000313" key="2">
    <source>
        <dbReference type="EMBL" id="WVO24856.1"/>
    </source>
</evidence>
<dbReference type="GeneID" id="89993004"/>
<dbReference type="Proteomes" id="UP001432216">
    <property type="component" value="Chromosome 12"/>
</dbReference>
<dbReference type="RefSeq" id="XP_064724095.1">
    <property type="nucleotide sequence ID" value="XM_064868023.1"/>
</dbReference>
<gene>
    <name evidence="2" type="ORF">IAS62_006235</name>
</gene>